<proteinExistence type="predicted"/>
<dbReference type="AlphaFoldDB" id="A0A932M1M2"/>
<protein>
    <submittedName>
        <fullName evidence="2">DUF4912 domain-containing protein</fullName>
    </submittedName>
</protein>
<sequence>MTRKDLQNLARREAAKSPAASPPPPVLRAEEEAFLPEAYGETRLVLMPVDPFWVHAYWELSAQDARKMSARTERGAGQARWILRVYDVTWIQFDGSNAHSSFNVEISPSARNWYINLWSPQKSLCAELGLVAPDGTFFPLTRSNVAHTPAAWISPNTEESWMKVDWRPEAALQPHSLSGMPLPMLRGEPEGSASEVLEPDLPEGVGQKKLISPEEYHRFLEGTPRRNRSGKEQTTSSALKLSPLEMAARSFESGLSSHGLIRNPSMPTDPDQVS</sequence>
<reference evidence="2" key="1">
    <citation type="submission" date="2020-07" db="EMBL/GenBank/DDBJ databases">
        <title>Huge and variable diversity of episymbiotic CPR bacteria and DPANN archaea in groundwater ecosystems.</title>
        <authorList>
            <person name="He C.Y."/>
            <person name="Keren R."/>
            <person name="Whittaker M."/>
            <person name="Farag I.F."/>
            <person name="Doudna J."/>
            <person name="Cate J.H.D."/>
            <person name="Banfield J.F."/>
        </authorList>
    </citation>
    <scope>NUCLEOTIDE SEQUENCE</scope>
    <source>
        <strain evidence="2">NC_groundwater_717_Ag_S-0.2um_59_8</strain>
    </source>
</reference>
<evidence type="ECO:0000256" key="1">
    <source>
        <dbReference type="SAM" id="MobiDB-lite"/>
    </source>
</evidence>
<feature type="compositionally biased region" description="Basic and acidic residues" evidence="1">
    <location>
        <begin position="1"/>
        <end position="15"/>
    </location>
</feature>
<organism evidence="2 3">
    <name type="scientific">Tectimicrobiota bacterium</name>
    <dbReference type="NCBI Taxonomy" id="2528274"/>
    <lineage>
        <taxon>Bacteria</taxon>
        <taxon>Pseudomonadati</taxon>
        <taxon>Nitrospinota/Tectimicrobiota group</taxon>
        <taxon>Candidatus Tectimicrobiota</taxon>
    </lineage>
</organism>
<accession>A0A932M1M2</accession>
<dbReference type="Pfam" id="PF16258">
    <property type="entry name" value="DUF4912"/>
    <property type="match status" value="1"/>
</dbReference>
<evidence type="ECO:0000313" key="3">
    <source>
        <dbReference type="Proteomes" id="UP000741360"/>
    </source>
</evidence>
<gene>
    <name evidence="2" type="ORF">HYY65_11350</name>
</gene>
<feature type="region of interest" description="Disordered" evidence="1">
    <location>
        <begin position="1"/>
        <end position="26"/>
    </location>
</feature>
<name>A0A932M1M2_UNCTE</name>
<evidence type="ECO:0000313" key="2">
    <source>
        <dbReference type="EMBL" id="MBI3015625.1"/>
    </source>
</evidence>
<comment type="caution">
    <text evidence="2">The sequence shown here is derived from an EMBL/GenBank/DDBJ whole genome shotgun (WGS) entry which is preliminary data.</text>
</comment>
<dbReference type="InterPro" id="IPR032585">
    <property type="entry name" value="DUF4912"/>
</dbReference>
<feature type="region of interest" description="Disordered" evidence="1">
    <location>
        <begin position="219"/>
        <end position="274"/>
    </location>
</feature>
<dbReference type="EMBL" id="JACPSX010000217">
    <property type="protein sequence ID" value="MBI3015625.1"/>
    <property type="molecule type" value="Genomic_DNA"/>
</dbReference>
<dbReference type="Proteomes" id="UP000741360">
    <property type="component" value="Unassembled WGS sequence"/>
</dbReference>